<proteinExistence type="inferred from homology"/>
<dbReference type="NCBIfam" id="TIGR00331">
    <property type="entry name" value="hrcA"/>
    <property type="match status" value="1"/>
</dbReference>
<feature type="domain" description="Heat-inducible transcription repressor HrcA C-terminal" evidence="6">
    <location>
        <begin position="105"/>
        <end position="324"/>
    </location>
</feature>
<comment type="function">
    <text evidence="5">Negative regulator of class I heat shock genes (grpE-dnaK-dnaJ and groELS operons). Prevents heat-shock induction of these operons.</text>
</comment>
<dbReference type="PIRSF" id="PIRSF005485">
    <property type="entry name" value="HrcA"/>
    <property type="match status" value="1"/>
</dbReference>
<evidence type="ECO:0000313" key="9">
    <source>
        <dbReference type="Proteomes" id="UP000615989"/>
    </source>
</evidence>
<dbReference type="SUPFAM" id="SSF55781">
    <property type="entry name" value="GAF domain-like"/>
    <property type="match status" value="1"/>
</dbReference>
<dbReference type="InterPro" id="IPR023120">
    <property type="entry name" value="WHTH_transcript_rep_HrcA_IDD"/>
</dbReference>
<organism evidence="8 9">
    <name type="scientific">Aromatoleum anaerobium</name>
    <dbReference type="NCBI Taxonomy" id="182180"/>
    <lineage>
        <taxon>Bacteria</taxon>
        <taxon>Pseudomonadati</taxon>
        <taxon>Pseudomonadota</taxon>
        <taxon>Betaproteobacteria</taxon>
        <taxon>Rhodocyclales</taxon>
        <taxon>Rhodocyclaceae</taxon>
        <taxon>Aromatoleum</taxon>
    </lineage>
</organism>
<sequence>MKLLDPRSQILLKTLIERYIVEGQPVGSRALSRYSGLELSPATVRNVMSDLEEMGFITSPHTSAGRIPTALGYRFFVDSLLTVQPLEQARVRELKGQLQPDQPQRLMNSASHLLSDLTQFAGVVVSPRRDTVKIRQIEFISLAENRILLIIVTTAGDVQNRILITRRAYSSAELVEAAAYLTEHFAGLGFDDIRARIRDELKQLRSDMSELMTAAVEAGNAAAEEDSASYVLSGETNLLDVEDLSSNMARLRELFKLFEQKTGLMQLLDLSNRAQGVQIFIGDESGLSQLDGCSVVTAGYEVNGKVVGSVGVIGPTRMAYDRVIPIVDITARLLSNALSSPG</sequence>
<evidence type="ECO:0000256" key="5">
    <source>
        <dbReference type="HAMAP-Rule" id="MF_00081"/>
    </source>
</evidence>
<evidence type="ECO:0000256" key="2">
    <source>
        <dbReference type="ARBA" id="ARBA00023015"/>
    </source>
</evidence>
<comment type="similarity">
    <text evidence="5">Belongs to the HrcA family.</text>
</comment>
<dbReference type="Gene3D" id="1.10.10.10">
    <property type="entry name" value="Winged helix-like DNA-binding domain superfamily/Winged helix DNA-binding domain"/>
    <property type="match status" value="1"/>
</dbReference>
<dbReference type="InterPro" id="IPR021153">
    <property type="entry name" value="HrcA_C"/>
</dbReference>
<keyword evidence="2 5" id="KW-0805">Transcription regulation</keyword>
<dbReference type="Gene3D" id="3.30.450.40">
    <property type="match status" value="1"/>
</dbReference>
<evidence type="ECO:0000259" key="7">
    <source>
        <dbReference type="Pfam" id="PF03444"/>
    </source>
</evidence>
<dbReference type="PANTHER" id="PTHR34824:SF1">
    <property type="entry name" value="HEAT-INDUCIBLE TRANSCRIPTION REPRESSOR HRCA"/>
    <property type="match status" value="1"/>
</dbReference>
<dbReference type="InterPro" id="IPR036390">
    <property type="entry name" value="WH_DNA-bd_sf"/>
</dbReference>
<dbReference type="SUPFAM" id="SSF46785">
    <property type="entry name" value="Winged helix' DNA-binding domain"/>
    <property type="match status" value="1"/>
</dbReference>
<feature type="domain" description="Winged helix-turn-helix transcription repressor HrcA DNA-binding" evidence="7">
    <location>
        <begin position="10"/>
        <end position="74"/>
    </location>
</feature>
<keyword evidence="9" id="KW-1185">Reference proteome</keyword>
<evidence type="ECO:0000259" key="6">
    <source>
        <dbReference type="Pfam" id="PF01628"/>
    </source>
</evidence>
<keyword evidence="3 5" id="KW-0346">Stress response</keyword>
<evidence type="ECO:0000256" key="1">
    <source>
        <dbReference type="ARBA" id="ARBA00022491"/>
    </source>
</evidence>
<dbReference type="HAMAP" id="MF_00081">
    <property type="entry name" value="HrcA"/>
    <property type="match status" value="1"/>
</dbReference>
<evidence type="ECO:0000256" key="4">
    <source>
        <dbReference type="ARBA" id="ARBA00023163"/>
    </source>
</evidence>
<gene>
    <name evidence="5 8" type="primary">hrcA</name>
    <name evidence="8" type="ORF">GO606_02275</name>
</gene>
<dbReference type="Pfam" id="PF01628">
    <property type="entry name" value="HrcA"/>
    <property type="match status" value="1"/>
</dbReference>
<reference evidence="8" key="1">
    <citation type="submission" date="2019-12" db="EMBL/GenBank/DDBJ databases">
        <title>Comparative genomics gives insights into the taxonomy of the Azoarcus-Aromatoleum group and reveals separate origins of nif in the plant-associated Azoarcus and non-plant-associated Aromatoleum sub-groups.</title>
        <authorList>
            <person name="Lafos M."/>
            <person name="Maluk M."/>
            <person name="Batista M."/>
            <person name="Junghare M."/>
            <person name="Carmona M."/>
            <person name="Faoro H."/>
            <person name="Cruz L.M."/>
            <person name="Battistoni F."/>
            <person name="De Souza E."/>
            <person name="Pedrosa F."/>
            <person name="Chen W.-M."/>
            <person name="Poole P.S."/>
            <person name="Dixon R.A."/>
            <person name="James E.K."/>
        </authorList>
    </citation>
    <scope>NUCLEOTIDE SEQUENCE</scope>
    <source>
        <strain evidence="8">LuFRes1</strain>
    </source>
</reference>
<dbReference type="InterPro" id="IPR036388">
    <property type="entry name" value="WH-like_DNA-bd_sf"/>
</dbReference>
<evidence type="ECO:0000313" key="8">
    <source>
        <dbReference type="EMBL" id="NMG23561.1"/>
    </source>
</evidence>
<dbReference type="InterPro" id="IPR002571">
    <property type="entry name" value="HrcA"/>
</dbReference>
<keyword evidence="1 5" id="KW-0678">Repressor</keyword>
<name>A0ABX1PI69_9RHOO</name>
<protein>
    <recommendedName>
        <fullName evidence="5">Heat-inducible transcription repressor HrcA</fullName>
    </recommendedName>
</protein>
<dbReference type="PANTHER" id="PTHR34824">
    <property type="entry name" value="HEAT-INDUCIBLE TRANSCRIPTION REPRESSOR HRCA"/>
    <property type="match status" value="1"/>
</dbReference>
<comment type="caution">
    <text evidence="8">The sequence shown here is derived from an EMBL/GenBank/DDBJ whole genome shotgun (WGS) entry which is preliminary data.</text>
</comment>
<dbReference type="Pfam" id="PF03444">
    <property type="entry name" value="WHD_HrcA"/>
    <property type="match status" value="1"/>
</dbReference>
<dbReference type="InterPro" id="IPR029016">
    <property type="entry name" value="GAF-like_dom_sf"/>
</dbReference>
<dbReference type="Proteomes" id="UP000615989">
    <property type="component" value="Unassembled WGS sequence"/>
</dbReference>
<accession>A0ABX1PI69</accession>
<dbReference type="EMBL" id="WTVG01000004">
    <property type="protein sequence ID" value="NMG23561.1"/>
    <property type="molecule type" value="Genomic_DNA"/>
</dbReference>
<evidence type="ECO:0000256" key="3">
    <source>
        <dbReference type="ARBA" id="ARBA00023016"/>
    </source>
</evidence>
<dbReference type="InterPro" id="IPR005104">
    <property type="entry name" value="WHTH_HrcA_DNA-bd"/>
</dbReference>
<dbReference type="RefSeq" id="WP_169116976.1">
    <property type="nucleotide sequence ID" value="NZ_WTVG02000040.1"/>
</dbReference>
<keyword evidence="4 5" id="KW-0804">Transcription</keyword>
<dbReference type="Gene3D" id="3.30.390.60">
    <property type="entry name" value="Heat-inducible transcription repressor hrca homolog, domain 3"/>
    <property type="match status" value="1"/>
</dbReference>